<dbReference type="Proteomes" id="UP000009080">
    <property type="component" value="Chromosome"/>
</dbReference>
<dbReference type="Gene3D" id="2.40.50.180">
    <property type="entry name" value="CheA-289, Domain 4"/>
    <property type="match status" value="2"/>
</dbReference>
<dbReference type="AlphaFoldDB" id="C5BJQ3"/>
<evidence type="ECO:0000313" key="2">
    <source>
        <dbReference type="EMBL" id="ACR11788.1"/>
    </source>
</evidence>
<gene>
    <name evidence="2" type="ordered locus">TERTU_4538</name>
</gene>
<accession>C5BJQ3</accession>
<name>C5BJQ3_TERTT</name>
<dbReference type="GO" id="GO:0006935">
    <property type="term" value="P:chemotaxis"/>
    <property type="evidence" value="ECO:0007669"/>
    <property type="project" value="InterPro"/>
</dbReference>
<dbReference type="InterPro" id="IPR039315">
    <property type="entry name" value="CheW"/>
</dbReference>
<feature type="domain" description="CheW-like" evidence="1">
    <location>
        <begin position="3"/>
        <end position="156"/>
    </location>
</feature>
<dbReference type="HOGENOM" id="CLU_515723_0_0_6"/>
<dbReference type="InterPro" id="IPR036061">
    <property type="entry name" value="CheW-like_dom_sf"/>
</dbReference>
<proteinExistence type="predicted"/>
<feature type="domain" description="CheW-like" evidence="1">
    <location>
        <begin position="178"/>
        <end position="329"/>
    </location>
</feature>
<dbReference type="RefSeq" id="WP_015817899.1">
    <property type="nucleotide sequence ID" value="NC_012997.1"/>
</dbReference>
<dbReference type="KEGG" id="ttu:TERTU_4538"/>
<protein>
    <recommendedName>
        <fullName evidence="1">CheW-like domain-containing protein</fullName>
    </recommendedName>
</protein>
<dbReference type="PANTHER" id="PTHR22617:SF23">
    <property type="entry name" value="CHEMOTAXIS PROTEIN CHEW"/>
    <property type="match status" value="1"/>
</dbReference>
<dbReference type="InterPro" id="IPR002545">
    <property type="entry name" value="CheW-lke_dom"/>
</dbReference>
<dbReference type="eggNOG" id="COG0835">
    <property type="taxonomic scope" value="Bacteria"/>
</dbReference>
<dbReference type="SMART" id="SM00260">
    <property type="entry name" value="CheW"/>
    <property type="match status" value="1"/>
</dbReference>
<dbReference type="EMBL" id="CP001614">
    <property type="protein sequence ID" value="ACR11788.1"/>
    <property type="molecule type" value="Genomic_DNA"/>
</dbReference>
<organism evidence="2 3">
    <name type="scientific">Teredinibacter turnerae (strain ATCC 39867 / T7901)</name>
    <dbReference type="NCBI Taxonomy" id="377629"/>
    <lineage>
        <taxon>Bacteria</taxon>
        <taxon>Pseudomonadati</taxon>
        <taxon>Pseudomonadota</taxon>
        <taxon>Gammaproteobacteria</taxon>
        <taxon>Cellvibrionales</taxon>
        <taxon>Cellvibrionaceae</taxon>
        <taxon>Teredinibacter</taxon>
    </lineage>
</organism>
<evidence type="ECO:0000259" key="1">
    <source>
        <dbReference type="PROSITE" id="PS50851"/>
    </source>
</evidence>
<keyword evidence="3" id="KW-1185">Reference proteome</keyword>
<reference evidence="2 3" key="1">
    <citation type="journal article" date="2009" name="PLoS ONE">
        <title>The complete genome of Teredinibacter turnerae T7901: an intracellular endosymbiont of marine wood-boring bivalves (shipworms).</title>
        <authorList>
            <person name="Yang J.C."/>
            <person name="Madupu R."/>
            <person name="Durkin A.S."/>
            <person name="Ekborg N.A."/>
            <person name="Pedamallu C.S."/>
            <person name="Hostetler J.B."/>
            <person name="Radune D."/>
            <person name="Toms B.S."/>
            <person name="Henrissat B."/>
            <person name="Coutinho P.M."/>
            <person name="Schwarz S."/>
            <person name="Field L."/>
            <person name="Trindade-Silva A.E."/>
            <person name="Soares C.A.G."/>
            <person name="Elshahawi S."/>
            <person name="Hanora A."/>
            <person name="Schmidt E.W."/>
            <person name="Haygood M.G."/>
            <person name="Posfai J."/>
            <person name="Benner J."/>
            <person name="Madinger C."/>
            <person name="Nove J."/>
            <person name="Anton B."/>
            <person name="Chaudhary K."/>
            <person name="Foster J."/>
            <person name="Holman A."/>
            <person name="Kumar S."/>
            <person name="Lessard P.A."/>
            <person name="Luyten Y.A."/>
            <person name="Slatko B."/>
            <person name="Wood N."/>
            <person name="Wu B."/>
            <person name="Teplitski M."/>
            <person name="Mougous J.D."/>
            <person name="Ward N."/>
            <person name="Eisen J.A."/>
            <person name="Badger J.H."/>
            <person name="Distel D.L."/>
        </authorList>
    </citation>
    <scope>NUCLEOTIDE SEQUENCE [LARGE SCALE GENOMIC DNA]</scope>
    <source>
        <strain evidence="3">ATCC 39867 / T7901</strain>
    </source>
</reference>
<evidence type="ECO:0000313" key="3">
    <source>
        <dbReference type="Proteomes" id="UP000009080"/>
    </source>
</evidence>
<dbReference type="GO" id="GO:0007165">
    <property type="term" value="P:signal transduction"/>
    <property type="evidence" value="ECO:0007669"/>
    <property type="project" value="InterPro"/>
</dbReference>
<sequence>MSKQTFGVVSLGRYHLGIELRLLREVVERENEFNLPGHSEWVVGGIHLRGENIPLVDLAPMLGGVSAEEESALYCAAIVDVGDKTVGIVCKNPEGVITVDAKDIAEMHHSSVPKQVIRRGVHFNSVSLNANSASTDLSSQFICLLDVERLLAVDGITSVRSSKRKIESGLNLLSNLDAQHALLFQIGSIPCAMGTEPVVTLLDKPIIQDVSYRSDILIGEVILDGLAVPCINTAKLINLRADVAQCRQLVVLKIGNGMVGLLVSDIFDVVYCSPGERSVPINIAGLQVEYFHSLLPIKAIQGVENQDIHGIREYFFYLDVMELCASEKIHSIAKSTHKVTGAEAAVEQRDLTLDYTYSREHQSLRFRARREVLAVLSSIAEILYLKDCDVMFLDATHLRAIMLFRNESVPILYLGALLQESEDDDLSKTHANGLASEVILLVRCNSGYFGFAIDEMISIDNIEWTKDSSPMLVKEVLASAFYETPMAECWRITKTVQGQKKYYHSLDLCKLANLLVHGDTPWFEAQFN</sequence>
<dbReference type="SUPFAM" id="SSF50341">
    <property type="entry name" value="CheW-like"/>
    <property type="match status" value="3"/>
</dbReference>
<dbReference type="PROSITE" id="PS50851">
    <property type="entry name" value="CHEW"/>
    <property type="match status" value="2"/>
</dbReference>
<dbReference type="Gene3D" id="2.30.30.40">
    <property type="entry name" value="SH3 Domains"/>
    <property type="match status" value="1"/>
</dbReference>
<dbReference type="Pfam" id="PF01584">
    <property type="entry name" value="CheW"/>
    <property type="match status" value="3"/>
</dbReference>
<dbReference type="PANTHER" id="PTHR22617">
    <property type="entry name" value="CHEMOTAXIS SENSOR HISTIDINE KINASE-RELATED"/>
    <property type="match status" value="1"/>
</dbReference>
<dbReference type="GO" id="GO:0005829">
    <property type="term" value="C:cytosol"/>
    <property type="evidence" value="ECO:0007669"/>
    <property type="project" value="TreeGrafter"/>
</dbReference>
<dbReference type="OrthoDB" id="5570983at2"/>
<dbReference type="STRING" id="377629.TERTU_4538"/>